<dbReference type="PANTHER" id="PTHR11571">
    <property type="entry name" value="GLUTATHIONE S-TRANSFERASE"/>
    <property type="match status" value="1"/>
</dbReference>
<evidence type="ECO:0000256" key="3">
    <source>
        <dbReference type="ARBA" id="ARBA00047960"/>
    </source>
</evidence>
<dbReference type="SFLD" id="SFLDG00363">
    <property type="entry name" value="AMPS_(cytGST):_Alpha-__Mu-__Pi"/>
    <property type="match status" value="1"/>
</dbReference>
<dbReference type="EMBL" id="OW240917">
    <property type="protein sequence ID" value="CAH2301323.1"/>
    <property type="molecule type" value="Genomic_DNA"/>
</dbReference>
<dbReference type="Gene3D" id="3.40.30.10">
    <property type="entry name" value="Glutaredoxin"/>
    <property type="match status" value="1"/>
</dbReference>
<dbReference type="GO" id="GO:0004364">
    <property type="term" value="F:glutathione transferase activity"/>
    <property type="evidence" value="ECO:0007669"/>
    <property type="project" value="UniProtKB-EC"/>
</dbReference>
<dbReference type="PROSITE" id="PS50405">
    <property type="entry name" value="GST_CTER"/>
    <property type="match status" value="1"/>
</dbReference>
<dbReference type="SFLD" id="SFLDS00019">
    <property type="entry name" value="Glutathione_Transferase_(cytos"/>
    <property type="match status" value="1"/>
</dbReference>
<feature type="domain" description="GST C-terminal" evidence="5">
    <location>
        <begin position="81"/>
        <end position="199"/>
    </location>
</feature>
<dbReference type="FunFam" id="1.20.1050.10:FF:000030">
    <property type="entry name" value="Glutathione S-transferase S1"/>
    <property type="match status" value="1"/>
</dbReference>
<gene>
    <name evidence="6" type="ORF">PECUL_23A041216</name>
</gene>
<evidence type="ECO:0000256" key="1">
    <source>
        <dbReference type="ARBA" id="ARBA00012452"/>
    </source>
</evidence>
<dbReference type="SUPFAM" id="SSF52833">
    <property type="entry name" value="Thioredoxin-like"/>
    <property type="match status" value="1"/>
</dbReference>
<evidence type="ECO:0000259" key="5">
    <source>
        <dbReference type="PROSITE" id="PS50405"/>
    </source>
</evidence>
<name>A0AAD1SIP2_PELCU</name>
<evidence type="ECO:0000259" key="4">
    <source>
        <dbReference type="PROSITE" id="PS50404"/>
    </source>
</evidence>
<dbReference type="CDD" id="cd03039">
    <property type="entry name" value="GST_N_Sigma_like"/>
    <property type="match status" value="1"/>
</dbReference>
<accession>A0AAD1SIP2</accession>
<proteinExistence type="predicted"/>
<dbReference type="InterPro" id="IPR010987">
    <property type="entry name" value="Glutathione-S-Trfase_C-like"/>
</dbReference>
<comment type="catalytic activity">
    <reaction evidence="3">
        <text>RX + glutathione = an S-substituted glutathione + a halide anion + H(+)</text>
        <dbReference type="Rhea" id="RHEA:16437"/>
        <dbReference type="ChEBI" id="CHEBI:15378"/>
        <dbReference type="ChEBI" id="CHEBI:16042"/>
        <dbReference type="ChEBI" id="CHEBI:17792"/>
        <dbReference type="ChEBI" id="CHEBI:57925"/>
        <dbReference type="ChEBI" id="CHEBI:90779"/>
        <dbReference type="EC" id="2.5.1.18"/>
    </reaction>
</comment>
<dbReference type="InterPro" id="IPR004045">
    <property type="entry name" value="Glutathione_S-Trfase_N"/>
</dbReference>
<dbReference type="Pfam" id="PF02798">
    <property type="entry name" value="GST_N"/>
    <property type="match status" value="1"/>
</dbReference>
<dbReference type="Proteomes" id="UP001295444">
    <property type="component" value="Chromosome 06"/>
</dbReference>
<dbReference type="PANTHER" id="PTHR11571:SF224">
    <property type="entry name" value="HEMATOPOIETIC PROSTAGLANDIN D SYNTHASE"/>
    <property type="match status" value="1"/>
</dbReference>
<dbReference type="PROSITE" id="PS50404">
    <property type="entry name" value="GST_NTER"/>
    <property type="match status" value="1"/>
</dbReference>
<dbReference type="Pfam" id="PF14497">
    <property type="entry name" value="GST_C_3"/>
    <property type="match status" value="1"/>
</dbReference>
<dbReference type="FunFam" id="3.40.30.10:FF:000543">
    <property type="entry name" value="Hematopoietic prostaglandin D synthase"/>
    <property type="match status" value="1"/>
</dbReference>
<dbReference type="Gene3D" id="1.20.1050.10">
    <property type="match status" value="1"/>
</dbReference>
<evidence type="ECO:0000256" key="2">
    <source>
        <dbReference type="ARBA" id="ARBA00022679"/>
    </source>
</evidence>
<organism evidence="6 7">
    <name type="scientific">Pelobates cultripes</name>
    <name type="common">Western spadefoot toad</name>
    <dbReference type="NCBI Taxonomy" id="61616"/>
    <lineage>
        <taxon>Eukaryota</taxon>
        <taxon>Metazoa</taxon>
        <taxon>Chordata</taxon>
        <taxon>Craniata</taxon>
        <taxon>Vertebrata</taxon>
        <taxon>Euteleostomi</taxon>
        <taxon>Amphibia</taxon>
        <taxon>Batrachia</taxon>
        <taxon>Anura</taxon>
        <taxon>Pelobatoidea</taxon>
        <taxon>Pelobatidae</taxon>
        <taxon>Pelobates</taxon>
    </lineage>
</organism>
<dbReference type="InterPro" id="IPR050213">
    <property type="entry name" value="GST_superfamily"/>
</dbReference>
<protein>
    <recommendedName>
        <fullName evidence="1">glutathione transferase</fullName>
        <ecNumber evidence="1">2.5.1.18</ecNumber>
    </recommendedName>
</protein>
<dbReference type="InterPro" id="IPR004046">
    <property type="entry name" value="GST_C"/>
</dbReference>
<sequence length="199" mass="23057">MPTYKLTYFNFKGRAELIRYIFAYKNTEYEDVRIEFSEWPALKPSIPYGQLPILEIDGVVYHQSIAIARYLAKQAGLVGKTDLDNLRIDAIIDSLDDFISAFPWSEPDEEKKKQKQEEYIKNGSPTLLAALEKSLGDKTWFAGDYVTWADFYWDTFSDGLEAFDPNFAKNLPNLQALKKRVQSISQIASWLERRPKTEH</sequence>
<keyword evidence="7" id="KW-1185">Reference proteome</keyword>
<feature type="domain" description="GST N-terminal" evidence="4">
    <location>
        <begin position="2"/>
        <end position="79"/>
    </location>
</feature>
<dbReference type="GO" id="GO:0006749">
    <property type="term" value="P:glutathione metabolic process"/>
    <property type="evidence" value="ECO:0007669"/>
    <property type="project" value="TreeGrafter"/>
</dbReference>
<evidence type="ECO:0000313" key="7">
    <source>
        <dbReference type="Proteomes" id="UP001295444"/>
    </source>
</evidence>
<dbReference type="InterPro" id="IPR036249">
    <property type="entry name" value="Thioredoxin-like_sf"/>
</dbReference>
<reference evidence="6" key="1">
    <citation type="submission" date="2022-03" db="EMBL/GenBank/DDBJ databases">
        <authorList>
            <person name="Alioto T."/>
            <person name="Alioto T."/>
            <person name="Gomez Garrido J."/>
        </authorList>
    </citation>
    <scope>NUCLEOTIDE SEQUENCE</scope>
</reference>
<dbReference type="EC" id="2.5.1.18" evidence="1"/>
<dbReference type="InterPro" id="IPR040079">
    <property type="entry name" value="Glutathione_S-Trfase"/>
</dbReference>
<dbReference type="SUPFAM" id="SSF47616">
    <property type="entry name" value="GST C-terminal domain-like"/>
    <property type="match status" value="1"/>
</dbReference>
<dbReference type="SFLD" id="SFLDG01205">
    <property type="entry name" value="AMPS.1"/>
    <property type="match status" value="1"/>
</dbReference>
<keyword evidence="2" id="KW-0808">Transferase</keyword>
<dbReference type="AlphaFoldDB" id="A0AAD1SIP2"/>
<evidence type="ECO:0000313" key="6">
    <source>
        <dbReference type="EMBL" id="CAH2301323.1"/>
    </source>
</evidence>
<dbReference type="InterPro" id="IPR036282">
    <property type="entry name" value="Glutathione-S-Trfase_C_sf"/>
</dbReference>